<reference evidence="3" key="1">
    <citation type="submission" date="2015-07" db="EMBL/GenBank/DDBJ databases">
        <authorList>
            <person name="Ju K.-S."/>
            <person name="Doroghazi J.R."/>
            <person name="Metcalf W.W."/>
        </authorList>
    </citation>
    <scope>NUCLEOTIDE SEQUENCE [LARGE SCALE GENOMIC DNA]</scope>
    <source>
        <strain evidence="3">NRRL 2290</strain>
    </source>
</reference>
<feature type="region of interest" description="Disordered" evidence="1">
    <location>
        <begin position="15"/>
        <end position="48"/>
    </location>
</feature>
<comment type="caution">
    <text evidence="2">The sequence shown here is derived from an EMBL/GenBank/DDBJ whole genome shotgun (WGS) entry which is preliminary data.</text>
</comment>
<dbReference type="PATRIC" id="fig|67356.5.peg.1579"/>
<protein>
    <submittedName>
        <fullName evidence="2">Lipoprotein</fullName>
    </submittedName>
</protein>
<name>A0A0L8LS30_9ACTN</name>
<gene>
    <name evidence="2" type="ORF">ADK37_07230</name>
</gene>
<dbReference type="OrthoDB" id="4225366at2"/>
<evidence type="ECO:0000313" key="3">
    <source>
        <dbReference type="Proteomes" id="UP000037251"/>
    </source>
</evidence>
<keyword evidence="2" id="KW-0449">Lipoprotein</keyword>
<dbReference type="Proteomes" id="UP000037251">
    <property type="component" value="Unassembled WGS sequence"/>
</dbReference>
<proteinExistence type="predicted"/>
<organism evidence="2 3">
    <name type="scientific">Streptomyces resistomycificus</name>
    <dbReference type="NCBI Taxonomy" id="67356"/>
    <lineage>
        <taxon>Bacteria</taxon>
        <taxon>Bacillati</taxon>
        <taxon>Actinomycetota</taxon>
        <taxon>Actinomycetes</taxon>
        <taxon>Kitasatosporales</taxon>
        <taxon>Streptomycetaceae</taxon>
        <taxon>Streptomyces</taxon>
        <taxon>Streptomyces aurantiacus group</taxon>
    </lineage>
</organism>
<feature type="compositionally biased region" description="Polar residues" evidence="1">
    <location>
        <begin position="19"/>
        <end position="44"/>
    </location>
</feature>
<evidence type="ECO:0000313" key="2">
    <source>
        <dbReference type="EMBL" id="KOG40889.1"/>
    </source>
</evidence>
<sequence length="138" mass="14861">MVVIVVAVLVIAQGDSDESTTPAPSETTAGSTTQEAEQEPQGNSERADLVSFRLDDRSAAGLTDIWIAWTIKNSSSEKSDYSWDWEAVDADGTRLENGTQLETDVQPGQTARGEYPTTLKSATGIELNITSFNRTAGY</sequence>
<evidence type="ECO:0000256" key="1">
    <source>
        <dbReference type="SAM" id="MobiDB-lite"/>
    </source>
</evidence>
<accession>A0A0L8LS30</accession>
<dbReference type="EMBL" id="LGUS01000047">
    <property type="protein sequence ID" value="KOG40889.1"/>
    <property type="molecule type" value="Genomic_DNA"/>
</dbReference>
<keyword evidence="3" id="KW-1185">Reference proteome</keyword>
<dbReference type="AlphaFoldDB" id="A0A0L8LS30"/>